<protein>
    <recommendedName>
        <fullName evidence="3">Alpha/beta hydrolase</fullName>
    </recommendedName>
</protein>
<dbReference type="KEGG" id="yrh:AABB31_16580"/>
<sequence>MSREMIGVLVIHGVGGQGAMPPQATDKLTFSRNMSRRVRQKIGADATRISWREVFWSDILQCRQQAYMDSIREKTSADAARAFMMAALSDAAAYRKTADGSAAIYEQIHARVEMAVRDLERDIGPDGQILILAHSLGGHIISNHIYDLQRFAGRSGRGRFGSPLQNMRTVAGLMTFGCNIPIFLFGHRAEDVRPIGYPGEDLPEERQIVTWWQNFYDKQDILAYPIGPVAPSYAKMVSDRHLRDVPINLGVPAKSGWDPLSHGRYWEDAELIAPVVHYLSKMMV</sequence>
<evidence type="ECO:0000313" key="2">
    <source>
        <dbReference type="Proteomes" id="UP001470809"/>
    </source>
</evidence>
<keyword evidence="2" id="KW-1185">Reference proteome</keyword>
<reference evidence="1 2" key="2">
    <citation type="submission" date="2024-08" db="EMBL/GenBank/DDBJ databases">
        <title>Phylogenomic analyses of a clade within the roseobacter group suggest taxonomic reassignments of species of the genera Aestuariivita, Citreicella, Loktanella, Nautella, Pelagibaca, Ruegeria, Thalassobius, Thiobacimonas and Tropicibacter, and the proposal o.</title>
        <authorList>
            <person name="Jeon C.O."/>
        </authorList>
    </citation>
    <scope>NUCLEOTIDE SEQUENCE [LARGE SCALE GENOMIC DNA]</scope>
    <source>
        <strain evidence="1 2">SS1-5</strain>
    </source>
</reference>
<organism evidence="1 2">
    <name type="scientific">Yoonia rhodophyticola</name>
    <dbReference type="NCBI Taxonomy" id="3137370"/>
    <lineage>
        <taxon>Bacteria</taxon>
        <taxon>Pseudomonadati</taxon>
        <taxon>Pseudomonadota</taxon>
        <taxon>Alphaproteobacteria</taxon>
        <taxon>Rhodobacterales</taxon>
        <taxon>Paracoccaceae</taxon>
        <taxon>Yoonia</taxon>
    </lineage>
</organism>
<dbReference type="Proteomes" id="UP001470809">
    <property type="component" value="Chromosome"/>
</dbReference>
<gene>
    <name evidence="1" type="ORF">AABB31_16580</name>
</gene>
<evidence type="ECO:0008006" key="3">
    <source>
        <dbReference type="Google" id="ProtNLM"/>
    </source>
</evidence>
<reference evidence="2" key="1">
    <citation type="submission" date="2024-04" db="EMBL/GenBank/DDBJ databases">
        <title>Phylogenomic analyses of a clade within the roseobacter group suggest taxonomic reassignments of species of the genera Aestuariivita, Citreicella, Loktanella, Nautella, Pelagibaca, Ruegeria, Thalassobius, Thiobacimonas and Tropicibacter, and the proposal o.</title>
        <authorList>
            <person name="Jeon C.O."/>
        </authorList>
    </citation>
    <scope>NUCLEOTIDE SEQUENCE [LARGE SCALE GENOMIC DNA]</scope>
    <source>
        <strain evidence="2">SS1-5</strain>
    </source>
</reference>
<name>A0AAN0M8B8_9RHOB</name>
<dbReference type="RefSeq" id="WP_342075946.1">
    <property type="nucleotide sequence ID" value="NZ_CP151767.2"/>
</dbReference>
<dbReference type="EMBL" id="CP151767">
    <property type="protein sequence ID" value="WZU66624.1"/>
    <property type="molecule type" value="Genomic_DNA"/>
</dbReference>
<accession>A0AAN0M8B8</accession>
<evidence type="ECO:0000313" key="1">
    <source>
        <dbReference type="EMBL" id="WZU66624.1"/>
    </source>
</evidence>
<dbReference type="AlphaFoldDB" id="A0AAN0M8B8"/>
<proteinExistence type="predicted"/>